<evidence type="ECO:0000313" key="1">
    <source>
        <dbReference type="EMBL" id="KAL3592714.1"/>
    </source>
</evidence>
<comment type="caution">
    <text evidence="1">The sequence shown here is derived from an EMBL/GenBank/DDBJ whole genome shotgun (WGS) entry which is preliminary data.</text>
</comment>
<keyword evidence="2" id="KW-1185">Reference proteome</keyword>
<accession>A0ACC4CCS1</accession>
<protein>
    <submittedName>
        <fullName evidence="1">Uncharacterized protein</fullName>
    </submittedName>
</protein>
<evidence type="ECO:0000313" key="2">
    <source>
        <dbReference type="Proteomes" id="UP000309997"/>
    </source>
</evidence>
<dbReference type="EMBL" id="RCHU02000005">
    <property type="protein sequence ID" value="KAL3592714.1"/>
    <property type="molecule type" value="Genomic_DNA"/>
</dbReference>
<dbReference type="Proteomes" id="UP000309997">
    <property type="component" value="Unassembled WGS sequence"/>
</dbReference>
<sequence length="95" mass="10733">MFLSLPPLLNDCHALLLDMELQEMACFSRLVITDKSSPGMADISSVEYAWLCIFESGIKLHAEQEICEVYADMIAERRKRVTNGVEDTFGMTKSQ</sequence>
<reference evidence="1 2" key="1">
    <citation type="journal article" date="2024" name="Plant Biotechnol. J.">
        <title>Genome and CRISPR/Cas9 system of a widespread forest tree (Populus alba) in the world.</title>
        <authorList>
            <person name="Liu Y.J."/>
            <person name="Jiang P.F."/>
            <person name="Han X.M."/>
            <person name="Li X.Y."/>
            <person name="Wang H.M."/>
            <person name="Wang Y.J."/>
            <person name="Wang X.X."/>
            <person name="Zeng Q.Y."/>
        </authorList>
    </citation>
    <scope>NUCLEOTIDE SEQUENCE [LARGE SCALE GENOMIC DNA]</scope>
    <source>
        <strain evidence="2">cv. PAL-ZL1</strain>
    </source>
</reference>
<gene>
    <name evidence="1" type="ORF">D5086_011354</name>
</gene>
<proteinExistence type="predicted"/>
<organism evidence="1 2">
    <name type="scientific">Populus alba</name>
    <name type="common">White poplar</name>
    <dbReference type="NCBI Taxonomy" id="43335"/>
    <lineage>
        <taxon>Eukaryota</taxon>
        <taxon>Viridiplantae</taxon>
        <taxon>Streptophyta</taxon>
        <taxon>Embryophyta</taxon>
        <taxon>Tracheophyta</taxon>
        <taxon>Spermatophyta</taxon>
        <taxon>Magnoliopsida</taxon>
        <taxon>eudicotyledons</taxon>
        <taxon>Gunneridae</taxon>
        <taxon>Pentapetalae</taxon>
        <taxon>rosids</taxon>
        <taxon>fabids</taxon>
        <taxon>Malpighiales</taxon>
        <taxon>Salicaceae</taxon>
        <taxon>Saliceae</taxon>
        <taxon>Populus</taxon>
    </lineage>
</organism>
<name>A0ACC4CCS1_POPAL</name>